<keyword evidence="6" id="KW-0007">Acetylation</keyword>
<dbReference type="Pfam" id="PF00638">
    <property type="entry name" value="Ran_BP1"/>
    <property type="match status" value="1"/>
</dbReference>
<comment type="caution">
    <text evidence="12">The sequence shown here is derived from an EMBL/GenBank/DDBJ whole genome shotgun (WGS) entry which is preliminary data.</text>
</comment>
<dbReference type="CDD" id="cd13170">
    <property type="entry name" value="RanBD_NUP50"/>
    <property type="match status" value="1"/>
</dbReference>
<keyword evidence="8" id="KW-0906">Nuclear pore complex</keyword>
<evidence type="ECO:0000256" key="5">
    <source>
        <dbReference type="ARBA" id="ARBA00022927"/>
    </source>
</evidence>
<name>A0ABD2MG82_9CUCU</name>
<feature type="region of interest" description="Disordered" evidence="10">
    <location>
        <begin position="283"/>
        <end position="307"/>
    </location>
</feature>
<dbReference type="Pfam" id="PF08911">
    <property type="entry name" value="NUP50"/>
    <property type="match status" value="1"/>
</dbReference>
<evidence type="ECO:0000313" key="13">
    <source>
        <dbReference type="Proteomes" id="UP001516400"/>
    </source>
</evidence>
<accession>A0ABD2MG82</accession>
<keyword evidence="7" id="KW-0811">Translocation</keyword>
<dbReference type="GO" id="GO:0051028">
    <property type="term" value="P:mRNA transport"/>
    <property type="evidence" value="ECO:0007669"/>
    <property type="project" value="UniProtKB-KW"/>
</dbReference>
<dbReference type="PANTHER" id="PTHR23138:SF141">
    <property type="entry name" value="NUCLEAR PORE COMPLEX PROTEIN NUP50"/>
    <property type="match status" value="1"/>
</dbReference>
<gene>
    <name evidence="12" type="ORF">HHI36_009596</name>
</gene>
<sequence length="486" mass="53268">MAGKRSATSDLNHDNWDQEDTPEDAGSFNRASDEILKKRVFKTAKRRITKSSEGGSLNVFNPANLAKFSAKTPSQPSNDLFGFLSKGETDVSKTNGISEKSNDKGDGDKFKTTAMFSFGSKTDKPDLKTNLSMFSGGNNGVEKSEVNNTPMFKFGNIDTKSEAPSFNLGSQLESKKDPVFGLERNECNVKNSEKAISLDSYYAKLKGLNQSVAKWISKHVESNPLINLQPIFKDYEKFFEEIEKDKNICTVTSESKKIESTAQKNTGLKANDEKPVINFSFTPKSTESKVESTSSPPKFQFGATNKPKDVSSSDAVPKFSFGGNNTPLSGFSFGATSSAPINFGSVPVSNPPAKIEGNQDDDNYEPPKIDVNQVEEEGHIYTIRCKLFIKKDGNFVEKGVGSLFLKPVPDSEKVQVIVRAHNSLGNVLCNFILSSSIPTQRMGKNNVMVVCIPTPESQPPPIPVLIRVKTGDDADQLLQTLEKHKK</sequence>
<evidence type="ECO:0000256" key="8">
    <source>
        <dbReference type="ARBA" id="ARBA00023132"/>
    </source>
</evidence>
<evidence type="ECO:0000256" key="2">
    <source>
        <dbReference type="ARBA" id="ARBA00022448"/>
    </source>
</evidence>
<evidence type="ECO:0000313" key="12">
    <source>
        <dbReference type="EMBL" id="KAL3265390.1"/>
    </source>
</evidence>
<feature type="domain" description="RanBD1" evidence="11">
    <location>
        <begin position="375"/>
        <end position="486"/>
    </location>
</feature>
<dbReference type="SMART" id="SM00160">
    <property type="entry name" value="RanBD"/>
    <property type="match status" value="1"/>
</dbReference>
<protein>
    <recommendedName>
        <fullName evidence="11">RanBD1 domain-containing protein</fullName>
    </recommendedName>
</protein>
<evidence type="ECO:0000256" key="4">
    <source>
        <dbReference type="ARBA" id="ARBA00022816"/>
    </source>
</evidence>
<feature type="compositionally biased region" description="Polar residues" evidence="10">
    <location>
        <begin position="1"/>
        <end position="10"/>
    </location>
</feature>
<evidence type="ECO:0000259" key="11">
    <source>
        <dbReference type="PROSITE" id="PS50196"/>
    </source>
</evidence>
<evidence type="ECO:0000256" key="7">
    <source>
        <dbReference type="ARBA" id="ARBA00023010"/>
    </source>
</evidence>
<evidence type="ECO:0000256" key="6">
    <source>
        <dbReference type="ARBA" id="ARBA00022990"/>
    </source>
</evidence>
<dbReference type="Gene3D" id="2.30.29.30">
    <property type="entry name" value="Pleckstrin-homology domain (PH domain)/Phosphotyrosine-binding domain (PTB)"/>
    <property type="match status" value="1"/>
</dbReference>
<keyword evidence="2" id="KW-0813">Transport</keyword>
<dbReference type="InterPro" id="IPR045255">
    <property type="entry name" value="RanBP1-like"/>
</dbReference>
<keyword evidence="13" id="KW-1185">Reference proteome</keyword>
<keyword evidence="4" id="KW-0509">mRNA transport</keyword>
<dbReference type="GO" id="GO:0005643">
    <property type="term" value="C:nuclear pore"/>
    <property type="evidence" value="ECO:0007669"/>
    <property type="project" value="UniProtKB-SubCell"/>
</dbReference>
<keyword evidence="3" id="KW-0677">Repeat</keyword>
<comment type="subcellular location">
    <subcellularLocation>
        <location evidence="1">Nucleus</location>
        <location evidence="1">Nuclear pore complex</location>
    </subcellularLocation>
</comment>
<dbReference type="PROSITE" id="PS50196">
    <property type="entry name" value="RANBD1"/>
    <property type="match status" value="1"/>
</dbReference>
<dbReference type="InterPro" id="IPR000156">
    <property type="entry name" value="Ran_bind_dom"/>
</dbReference>
<dbReference type="EMBL" id="JABFTP020000001">
    <property type="protein sequence ID" value="KAL3265390.1"/>
    <property type="molecule type" value="Genomic_DNA"/>
</dbReference>
<dbReference type="SUPFAM" id="SSF50729">
    <property type="entry name" value="PH domain-like"/>
    <property type="match status" value="1"/>
</dbReference>
<proteinExistence type="predicted"/>
<evidence type="ECO:0000256" key="10">
    <source>
        <dbReference type="SAM" id="MobiDB-lite"/>
    </source>
</evidence>
<evidence type="ECO:0000256" key="1">
    <source>
        <dbReference type="ARBA" id="ARBA00004567"/>
    </source>
</evidence>
<dbReference type="InterPro" id="IPR015007">
    <property type="entry name" value="NUP2/50/61"/>
</dbReference>
<keyword evidence="5" id="KW-0653">Protein transport</keyword>
<dbReference type="AlphaFoldDB" id="A0ABD2MG82"/>
<dbReference type="Proteomes" id="UP001516400">
    <property type="component" value="Unassembled WGS sequence"/>
</dbReference>
<evidence type="ECO:0000256" key="9">
    <source>
        <dbReference type="ARBA" id="ARBA00023242"/>
    </source>
</evidence>
<dbReference type="PANTHER" id="PTHR23138">
    <property type="entry name" value="RAN BINDING PROTEIN"/>
    <property type="match status" value="1"/>
</dbReference>
<keyword evidence="9" id="KW-0539">Nucleus</keyword>
<dbReference type="InterPro" id="IPR011993">
    <property type="entry name" value="PH-like_dom_sf"/>
</dbReference>
<feature type="region of interest" description="Disordered" evidence="10">
    <location>
        <begin position="1"/>
        <end position="32"/>
    </location>
</feature>
<dbReference type="GO" id="GO:0015031">
    <property type="term" value="P:protein transport"/>
    <property type="evidence" value="ECO:0007669"/>
    <property type="project" value="UniProtKB-KW"/>
</dbReference>
<evidence type="ECO:0000256" key="3">
    <source>
        <dbReference type="ARBA" id="ARBA00022737"/>
    </source>
</evidence>
<organism evidence="12 13">
    <name type="scientific">Cryptolaemus montrouzieri</name>
    <dbReference type="NCBI Taxonomy" id="559131"/>
    <lineage>
        <taxon>Eukaryota</taxon>
        <taxon>Metazoa</taxon>
        <taxon>Ecdysozoa</taxon>
        <taxon>Arthropoda</taxon>
        <taxon>Hexapoda</taxon>
        <taxon>Insecta</taxon>
        <taxon>Pterygota</taxon>
        <taxon>Neoptera</taxon>
        <taxon>Endopterygota</taxon>
        <taxon>Coleoptera</taxon>
        <taxon>Polyphaga</taxon>
        <taxon>Cucujiformia</taxon>
        <taxon>Coccinelloidea</taxon>
        <taxon>Coccinellidae</taxon>
        <taxon>Scymninae</taxon>
        <taxon>Scymnini</taxon>
        <taxon>Cryptolaemus</taxon>
    </lineage>
</organism>
<reference evidence="12 13" key="1">
    <citation type="journal article" date="2021" name="BMC Biol.">
        <title>Horizontally acquired antibacterial genes associated with adaptive radiation of ladybird beetles.</title>
        <authorList>
            <person name="Li H.S."/>
            <person name="Tang X.F."/>
            <person name="Huang Y.H."/>
            <person name="Xu Z.Y."/>
            <person name="Chen M.L."/>
            <person name="Du X.Y."/>
            <person name="Qiu B.Y."/>
            <person name="Chen P.T."/>
            <person name="Zhang W."/>
            <person name="Slipinski A."/>
            <person name="Escalona H.E."/>
            <person name="Waterhouse R.M."/>
            <person name="Zwick A."/>
            <person name="Pang H."/>
        </authorList>
    </citation>
    <scope>NUCLEOTIDE SEQUENCE [LARGE SCALE GENOMIC DNA]</scope>
    <source>
        <strain evidence="12">SYSU2018</strain>
    </source>
</reference>